<comment type="caution">
    <text evidence="6">The sequence shown here is derived from an EMBL/GenBank/DDBJ whole genome shotgun (WGS) entry which is preliminary data.</text>
</comment>
<dbReference type="InterPro" id="IPR005119">
    <property type="entry name" value="LysR_subst-bd"/>
</dbReference>
<evidence type="ECO:0000256" key="1">
    <source>
        <dbReference type="ARBA" id="ARBA00009437"/>
    </source>
</evidence>
<proteinExistence type="inferred from homology"/>
<keyword evidence="3" id="KW-0238">DNA-binding</keyword>
<dbReference type="Pfam" id="PF03466">
    <property type="entry name" value="LysR_substrate"/>
    <property type="match status" value="1"/>
</dbReference>
<accession>A0A0A1Z1I6</accession>
<keyword evidence="4" id="KW-0804">Transcription</keyword>
<evidence type="ECO:0000313" key="6">
    <source>
        <dbReference type="EMBL" id="KGE68068.1"/>
    </source>
</evidence>
<protein>
    <submittedName>
        <fullName evidence="6">LysR family transcriptional regulator</fullName>
    </submittedName>
</protein>
<dbReference type="EMBL" id="ASGY01000075">
    <property type="protein sequence ID" value="KGE68068.1"/>
    <property type="molecule type" value="Genomic_DNA"/>
</dbReference>
<feature type="domain" description="HTH lysR-type" evidence="5">
    <location>
        <begin position="1"/>
        <end position="58"/>
    </location>
</feature>
<evidence type="ECO:0000259" key="5">
    <source>
        <dbReference type="PROSITE" id="PS50931"/>
    </source>
</evidence>
<dbReference type="GO" id="GO:0003677">
    <property type="term" value="F:DNA binding"/>
    <property type="evidence" value="ECO:0007669"/>
    <property type="project" value="UniProtKB-KW"/>
</dbReference>
<dbReference type="Gene3D" id="3.40.190.290">
    <property type="match status" value="1"/>
</dbReference>
<dbReference type="PANTHER" id="PTHR30346:SF9">
    <property type="entry name" value="LYSR FAMILY TRANSCRIPTIONAL REGULATOR"/>
    <property type="match status" value="1"/>
</dbReference>
<dbReference type="InterPro" id="IPR036388">
    <property type="entry name" value="WH-like_DNA-bd_sf"/>
</dbReference>
<evidence type="ECO:0000313" key="7">
    <source>
        <dbReference type="Proteomes" id="UP000030060"/>
    </source>
</evidence>
<reference evidence="6 7" key="1">
    <citation type="journal article" date="2013" name="Genome Announc.">
        <title>Draft Genome Sequence of Pseudomonas fluorescens LMG 5329, a White Line-Inducing Principle-Producing Bioindicator for the Mushroom Pathogen Pseudomonas tolaasii.</title>
        <authorList>
            <person name="Ghequire M.G."/>
            <person name="Rokni-Zadeh H."/>
            <person name="Zarrineh P."/>
            <person name="De Mot R."/>
        </authorList>
    </citation>
    <scope>NUCLEOTIDE SEQUENCE [LARGE SCALE GENOMIC DNA]</scope>
    <source>
        <strain evidence="6 7">LMG 5329</strain>
    </source>
</reference>
<name>A0A0A1Z1I6_PSEFL</name>
<dbReference type="GO" id="GO:0032993">
    <property type="term" value="C:protein-DNA complex"/>
    <property type="evidence" value="ECO:0007669"/>
    <property type="project" value="TreeGrafter"/>
</dbReference>
<dbReference type="GO" id="GO:0003700">
    <property type="term" value="F:DNA-binding transcription factor activity"/>
    <property type="evidence" value="ECO:0007669"/>
    <property type="project" value="InterPro"/>
</dbReference>
<dbReference type="OrthoDB" id="9775392at2"/>
<evidence type="ECO:0000256" key="4">
    <source>
        <dbReference type="ARBA" id="ARBA00023163"/>
    </source>
</evidence>
<dbReference type="PANTHER" id="PTHR30346">
    <property type="entry name" value="TRANSCRIPTIONAL DUAL REGULATOR HCAR-RELATED"/>
    <property type="match status" value="1"/>
</dbReference>
<dbReference type="PROSITE" id="PS50931">
    <property type="entry name" value="HTH_LYSR"/>
    <property type="match status" value="1"/>
</dbReference>
<dbReference type="InterPro" id="IPR000847">
    <property type="entry name" value="LysR_HTH_N"/>
</dbReference>
<organism evidence="6 7">
    <name type="scientific">Pseudomonas fluorescens LMG 5329</name>
    <dbReference type="NCBI Taxonomy" id="1324332"/>
    <lineage>
        <taxon>Bacteria</taxon>
        <taxon>Pseudomonadati</taxon>
        <taxon>Pseudomonadota</taxon>
        <taxon>Gammaproteobacteria</taxon>
        <taxon>Pseudomonadales</taxon>
        <taxon>Pseudomonadaceae</taxon>
        <taxon>Pseudomonas</taxon>
    </lineage>
</organism>
<keyword evidence="2" id="KW-0805">Transcription regulation</keyword>
<evidence type="ECO:0000256" key="3">
    <source>
        <dbReference type="ARBA" id="ARBA00023125"/>
    </source>
</evidence>
<sequence>MIVRNFEYLLALHREGHFGNAAKSCNVSQPTLSAGIKQLEEDMGVEIVRHGRRYDGLTSEGMRVLSWAQQMYDDCKGLERELSALRRGIEGQFRLGILPGTAGVAPTLSIALAEKTPLLQQSVLVSGASSLLQAIRENNLDIALMHLEDIPGEDFDTHLLYRERIFLFHAARTQQPRSTTWDHVLNRQLCVLNSAVPEPIQDRLMQCTAQTIRTDSIDVLSAHVATGKYSAVLPQSLAGQLAHIPNLHAIAINGPMSHSNVGFVAGKNAFEAPSSRALLEMVHTPELAATLQSVISIHRRFQPKADSSQSPLK</sequence>
<comment type="similarity">
    <text evidence="1">Belongs to the LysR transcriptional regulatory family.</text>
</comment>
<dbReference type="CDD" id="cd05466">
    <property type="entry name" value="PBP2_LTTR_substrate"/>
    <property type="match status" value="1"/>
</dbReference>
<dbReference type="RefSeq" id="WP_028698648.1">
    <property type="nucleotide sequence ID" value="NZ_ASGY01000075.1"/>
</dbReference>
<dbReference type="Gene3D" id="1.10.10.10">
    <property type="entry name" value="Winged helix-like DNA-binding domain superfamily/Winged helix DNA-binding domain"/>
    <property type="match status" value="1"/>
</dbReference>
<evidence type="ECO:0000256" key="2">
    <source>
        <dbReference type="ARBA" id="ARBA00023015"/>
    </source>
</evidence>
<dbReference type="InterPro" id="IPR036390">
    <property type="entry name" value="WH_DNA-bd_sf"/>
</dbReference>
<dbReference type="Proteomes" id="UP000030060">
    <property type="component" value="Unassembled WGS sequence"/>
</dbReference>
<dbReference type="Pfam" id="PF00126">
    <property type="entry name" value="HTH_1"/>
    <property type="match status" value="1"/>
</dbReference>
<gene>
    <name evidence="6" type="ORF">K814_0110540</name>
</gene>
<dbReference type="PRINTS" id="PR00039">
    <property type="entry name" value="HTHLYSR"/>
</dbReference>
<dbReference type="AlphaFoldDB" id="A0A0A1Z1I6"/>
<dbReference type="SUPFAM" id="SSF53850">
    <property type="entry name" value="Periplasmic binding protein-like II"/>
    <property type="match status" value="1"/>
</dbReference>
<dbReference type="SUPFAM" id="SSF46785">
    <property type="entry name" value="Winged helix' DNA-binding domain"/>
    <property type="match status" value="1"/>
</dbReference>